<evidence type="ECO:0000256" key="6">
    <source>
        <dbReference type="PROSITE-ProRule" id="PRU00842"/>
    </source>
</evidence>
<dbReference type="GO" id="GO:0046314">
    <property type="term" value="P:phosphocreatine biosynthetic process"/>
    <property type="evidence" value="ECO:0007669"/>
    <property type="project" value="InterPro"/>
</dbReference>
<evidence type="ECO:0000256" key="7">
    <source>
        <dbReference type="PROSITE-ProRule" id="PRU00843"/>
    </source>
</evidence>
<evidence type="ECO:0000256" key="1">
    <source>
        <dbReference type="ARBA" id="ARBA00006798"/>
    </source>
</evidence>
<evidence type="ECO:0000313" key="11">
    <source>
        <dbReference type="Proteomes" id="UP000663889"/>
    </source>
</evidence>
<proteinExistence type="inferred from homology"/>
<evidence type="ECO:0000313" key="10">
    <source>
        <dbReference type="EMBL" id="CAF0980091.1"/>
    </source>
</evidence>
<dbReference type="SUPFAM" id="SSF55931">
    <property type="entry name" value="Glutamine synthetase/guanido kinase"/>
    <property type="match status" value="1"/>
</dbReference>
<feature type="domain" description="Phosphagen kinase C-terminal" evidence="9">
    <location>
        <begin position="115"/>
        <end position="346"/>
    </location>
</feature>
<dbReference type="InterPro" id="IPR022413">
    <property type="entry name" value="ATP-guanido_PTrfase_N"/>
</dbReference>
<dbReference type="InterPro" id="IPR022414">
    <property type="entry name" value="ATP-guanido_PTrfase_cat"/>
</dbReference>
<keyword evidence="5 7" id="KW-0067">ATP-binding</keyword>
<name>A0A814FA65_9BILA</name>
<reference evidence="10" key="1">
    <citation type="submission" date="2021-02" db="EMBL/GenBank/DDBJ databases">
        <authorList>
            <person name="Nowell W R."/>
        </authorList>
    </citation>
    <scope>NUCLEOTIDE SEQUENCE</scope>
</reference>
<evidence type="ECO:0000259" key="8">
    <source>
        <dbReference type="PROSITE" id="PS51509"/>
    </source>
</evidence>
<dbReference type="Gene3D" id="1.10.135.10">
    <property type="entry name" value="ATP:guanido phosphotransferase, N-terminal domain"/>
    <property type="match status" value="1"/>
</dbReference>
<dbReference type="GO" id="GO:0005524">
    <property type="term" value="F:ATP binding"/>
    <property type="evidence" value="ECO:0007669"/>
    <property type="project" value="UniProtKB-UniRule"/>
</dbReference>
<dbReference type="SUPFAM" id="SSF48034">
    <property type="entry name" value="Guanido kinase N-terminal domain"/>
    <property type="match status" value="1"/>
</dbReference>
<dbReference type="PROSITE" id="PS51510">
    <property type="entry name" value="PHOSPHAGEN_KINASE_C"/>
    <property type="match status" value="1"/>
</dbReference>
<accession>A0A814FA65</accession>
<evidence type="ECO:0000256" key="3">
    <source>
        <dbReference type="ARBA" id="ARBA00022741"/>
    </source>
</evidence>
<comment type="caution">
    <text evidence="10">The sequence shown here is derived from an EMBL/GenBank/DDBJ whole genome shotgun (WGS) entry which is preliminary data.</text>
</comment>
<evidence type="ECO:0008006" key="12">
    <source>
        <dbReference type="Google" id="ProtNLM"/>
    </source>
</evidence>
<keyword evidence="2 7" id="KW-0808">Transferase</keyword>
<protein>
    <recommendedName>
        <fullName evidence="12">Arginine kinase</fullName>
    </recommendedName>
</protein>
<feature type="domain" description="Phosphagen kinase N-terminal" evidence="8">
    <location>
        <begin position="5"/>
        <end position="87"/>
    </location>
</feature>
<dbReference type="Proteomes" id="UP000663889">
    <property type="component" value="Unassembled WGS sequence"/>
</dbReference>
<keyword evidence="4 7" id="KW-0418">Kinase</keyword>
<dbReference type="Gene3D" id="3.30.590.10">
    <property type="entry name" value="Glutamine synthetase/guanido kinase, catalytic domain"/>
    <property type="match status" value="1"/>
</dbReference>
<organism evidence="10 11">
    <name type="scientific">Rotaria sordida</name>
    <dbReference type="NCBI Taxonomy" id="392033"/>
    <lineage>
        <taxon>Eukaryota</taxon>
        <taxon>Metazoa</taxon>
        <taxon>Spiralia</taxon>
        <taxon>Gnathifera</taxon>
        <taxon>Rotifera</taxon>
        <taxon>Eurotatoria</taxon>
        <taxon>Bdelloidea</taxon>
        <taxon>Philodinida</taxon>
        <taxon>Philodinidae</taxon>
        <taxon>Rotaria</taxon>
    </lineage>
</organism>
<dbReference type="InterPro" id="IPR000749">
    <property type="entry name" value="ATP-guanido_PTrfase"/>
</dbReference>
<dbReference type="InterPro" id="IPR036802">
    <property type="entry name" value="ATP-guanido_PTrfase_N_sf"/>
</dbReference>
<gene>
    <name evidence="10" type="ORF">SEV965_LOCUS9709</name>
</gene>
<comment type="caution">
    <text evidence="7">Lacks conserved residue(s) required for the propagation of feature annotation.</text>
</comment>
<feature type="binding site" evidence="7">
    <location>
        <begin position="118"/>
        <end position="122"/>
    </location>
    <ligand>
        <name>ATP</name>
        <dbReference type="ChEBI" id="CHEBI:30616"/>
    </ligand>
</feature>
<keyword evidence="3 7" id="KW-0547">Nucleotide-binding</keyword>
<dbReference type="PANTHER" id="PTHR11547:SF38">
    <property type="entry name" value="ARGININE KINASE 1-RELATED"/>
    <property type="match status" value="1"/>
</dbReference>
<dbReference type="PROSITE" id="PS51509">
    <property type="entry name" value="PHOSPHAGEN_KINASE_N"/>
    <property type="match status" value="1"/>
</dbReference>
<feature type="binding site" evidence="7">
    <location>
        <begin position="305"/>
        <end position="310"/>
    </location>
    <ligand>
        <name>ATP</name>
        <dbReference type="ChEBI" id="CHEBI:30616"/>
    </ligand>
</feature>
<sequence length="347" mass="41399">MTNIERKNSTNQQTKKKSLTQKYFLWLEPCEIWCLMRKKTQFNSTFYDCIQSALENSDTICGLYASDGDCYELFRSLFWPVIMDYHKVDIRNLIFKHDFGDYHHIQDLSSELNKQILSIRIRINRSIQGYPMISKLTIDQLLEIEQRVRNALEYIDQDLQGEYRSLKDIEEINLIKLREKSILFQEPTDHDLENAKAYNHWSTGRGVFVNKNENFIIWINQEDHLSFISQANNSKMSEIYERIIRAIDKINQIFEFQQHQRLGYLNFSPINIGTALQVNIYVKLLHIERLNQLIEFCKKLDIHIENTNDNNIFNLSNIIRLGRTEFHIIRLMWDGIQQIIEQDIHES</sequence>
<dbReference type="EMBL" id="CAJNOU010000384">
    <property type="protein sequence ID" value="CAF0980091.1"/>
    <property type="molecule type" value="Genomic_DNA"/>
</dbReference>
<evidence type="ECO:0000256" key="2">
    <source>
        <dbReference type="ARBA" id="ARBA00022679"/>
    </source>
</evidence>
<dbReference type="Pfam" id="PF00217">
    <property type="entry name" value="ATP-gua_Ptrans"/>
    <property type="match status" value="1"/>
</dbReference>
<dbReference type="PANTHER" id="PTHR11547">
    <property type="entry name" value="ARGININE OR CREATINE KINASE"/>
    <property type="match status" value="1"/>
</dbReference>
<dbReference type="InterPro" id="IPR014746">
    <property type="entry name" value="Gln_synth/guanido_kin_cat_dom"/>
</dbReference>
<dbReference type="Pfam" id="PF02807">
    <property type="entry name" value="ATP-gua_PtransN"/>
    <property type="match status" value="1"/>
</dbReference>
<feature type="binding site" evidence="7">
    <location>
        <begin position="277"/>
        <end position="281"/>
    </location>
    <ligand>
        <name>ATP</name>
        <dbReference type="ChEBI" id="CHEBI:30616"/>
    </ligand>
</feature>
<evidence type="ECO:0000256" key="4">
    <source>
        <dbReference type="ARBA" id="ARBA00022777"/>
    </source>
</evidence>
<evidence type="ECO:0000256" key="5">
    <source>
        <dbReference type="ARBA" id="ARBA00022840"/>
    </source>
</evidence>
<dbReference type="AlphaFoldDB" id="A0A814FA65"/>
<dbReference type="GO" id="GO:0005615">
    <property type="term" value="C:extracellular space"/>
    <property type="evidence" value="ECO:0007669"/>
    <property type="project" value="TreeGrafter"/>
</dbReference>
<comment type="similarity">
    <text evidence="1 6">Belongs to the ATP:guanido phosphotransferase family.</text>
</comment>
<evidence type="ECO:0000259" key="9">
    <source>
        <dbReference type="PROSITE" id="PS51510"/>
    </source>
</evidence>
<dbReference type="GO" id="GO:0004111">
    <property type="term" value="F:creatine kinase activity"/>
    <property type="evidence" value="ECO:0007669"/>
    <property type="project" value="InterPro"/>
</dbReference>